<dbReference type="AlphaFoldDB" id="A0A395UXR1"/>
<name>A0A395UXR1_9FIRM</name>
<feature type="transmembrane region" description="Helical" evidence="1">
    <location>
        <begin position="247"/>
        <end position="268"/>
    </location>
</feature>
<dbReference type="EMBL" id="QRUJ01000007">
    <property type="protein sequence ID" value="RGR54526.1"/>
    <property type="molecule type" value="Genomic_DNA"/>
</dbReference>
<evidence type="ECO:0000313" key="3">
    <source>
        <dbReference type="Proteomes" id="UP000266066"/>
    </source>
</evidence>
<organism evidence="2 3">
    <name type="scientific">Agathobacter rectalis</name>
    <dbReference type="NCBI Taxonomy" id="39491"/>
    <lineage>
        <taxon>Bacteria</taxon>
        <taxon>Bacillati</taxon>
        <taxon>Bacillota</taxon>
        <taxon>Clostridia</taxon>
        <taxon>Lachnospirales</taxon>
        <taxon>Lachnospiraceae</taxon>
        <taxon>Agathobacter</taxon>
    </lineage>
</organism>
<keyword evidence="1" id="KW-0472">Membrane</keyword>
<protein>
    <submittedName>
        <fullName evidence="2">Uncharacterized protein</fullName>
    </submittedName>
</protein>
<accession>A0A395UXR1</accession>
<feature type="transmembrane region" description="Helical" evidence="1">
    <location>
        <begin position="12"/>
        <end position="31"/>
    </location>
</feature>
<gene>
    <name evidence="2" type="ORF">DWY38_07975</name>
</gene>
<feature type="transmembrane region" description="Helical" evidence="1">
    <location>
        <begin position="280"/>
        <end position="303"/>
    </location>
</feature>
<evidence type="ECO:0000313" key="2">
    <source>
        <dbReference type="EMBL" id="RGR54526.1"/>
    </source>
</evidence>
<evidence type="ECO:0000256" key="1">
    <source>
        <dbReference type="SAM" id="Phobius"/>
    </source>
</evidence>
<dbReference type="Proteomes" id="UP000266066">
    <property type="component" value="Unassembled WGS sequence"/>
</dbReference>
<keyword evidence="1" id="KW-1133">Transmembrane helix</keyword>
<keyword evidence="1" id="KW-0812">Transmembrane</keyword>
<dbReference type="RefSeq" id="WP_118392205.1">
    <property type="nucleotide sequence ID" value="NZ_QRUJ01000007.1"/>
</dbReference>
<comment type="caution">
    <text evidence="2">The sequence shown here is derived from an EMBL/GenBank/DDBJ whole genome shotgun (WGS) entry which is preliminary data.</text>
</comment>
<sequence length="308" mass="33040">MTGYGIKTWKSIAFPGTLFISLAAFLFADAVQQKLDLSSSIKESARIYVMSAEDGAQDAFTQATSELGEMGAENGSYVYDIDTNVQTQSVDKEIGVRGIQAAMIEGTVICGEYYSDESSRLSVVINIPMLATLSDIELKEQQPEVKQEAAKWIGHSIIIGKSAARISGVVDDNSDSQAAFISIPAADNFIKNQGETSKASSYCVKVSDLKSITKIQDKLGESGLSTTIDQKSLTEWKLKSAGITSRIIMGCIAIAAAVCMILLSARLVSYSESPKPKRVYLARVCTVFVIGIIAGVMVDRLVIGLFSA</sequence>
<reference evidence="2 3" key="1">
    <citation type="submission" date="2018-08" db="EMBL/GenBank/DDBJ databases">
        <title>A genome reference for cultivated species of the human gut microbiota.</title>
        <authorList>
            <person name="Zou Y."/>
            <person name="Xue W."/>
            <person name="Luo G."/>
        </authorList>
    </citation>
    <scope>NUCLEOTIDE SEQUENCE [LARGE SCALE GENOMIC DNA]</scope>
    <source>
        <strain evidence="2 3">AF25-15</strain>
    </source>
</reference>
<proteinExistence type="predicted"/>